<comment type="caution">
    <text evidence="1">The sequence shown here is derived from an EMBL/GenBank/DDBJ whole genome shotgun (WGS) entry which is preliminary data.</text>
</comment>
<name>A0A507QMD1_MONPU</name>
<dbReference type="Proteomes" id="UP000319663">
    <property type="component" value="Unassembled WGS sequence"/>
</dbReference>
<dbReference type="AlphaFoldDB" id="A0A507QMD1"/>
<gene>
    <name evidence="1" type="ORF">MPDQ_003718</name>
</gene>
<evidence type="ECO:0000313" key="2">
    <source>
        <dbReference type="Proteomes" id="UP000319663"/>
    </source>
</evidence>
<protein>
    <submittedName>
        <fullName evidence="1">Uncharacterized protein</fullName>
    </submittedName>
</protein>
<keyword evidence="2" id="KW-1185">Reference proteome</keyword>
<reference evidence="1 2" key="1">
    <citation type="submission" date="2019-06" db="EMBL/GenBank/DDBJ databases">
        <title>Wine fermentation using esterase from Monascus purpureus.</title>
        <authorList>
            <person name="Geng C."/>
            <person name="Zhang Y."/>
        </authorList>
    </citation>
    <scope>NUCLEOTIDE SEQUENCE [LARGE SCALE GENOMIC DNA]</scope>
    <source>
        <strain evidence="1">HQ1</strain>
    </source>
</reference>
<accession>A0A507QMD1</accession>
<evidence type="ECO:0000313" key="1">
    <source>
        <dbReference type="EMBL" id="TQB68284.1"/>
    </source>
</evidence>
<organism evidence="1 2">
    <name type="scientific">Monascus purpureus</name>
    <name type="common">Red mold</name>
    <name type="synonym">Monascus anka</name>
    <dbReference type="NCBI Taxonomy" id="5098"/>
    <lineage>
        <taxon>Eukaryota</taxon>
        <taxon>Fungi</taxon>
        <taxon>Dikarya</taxon>
        <taxon>Ascomycota</taxon>
        <taxon>Pezizomycotina</taxon>
        <taxon>Eurotiomycetes</taxon>
        <taxon>Eurotiomycetidae</taxon>
        <taxon>Eurotiales</taxon>
        <taxon>Aspergillaceae</taxon>
        <taxon>Monascus</taxon>
    </lineage>
</organism>
<sequence length="102" mass="11152">MFPVQTPRVMSAFVATFLVQQEEYPDLPVQECFWDLGAAGPDRNARGQGEAKTMASSISPFIDWDIIPWASAVDESPSPWSSRASTASKMAALVRGSESFHT</sequence>
<dbReference type="EMBL" id="VIFY01000232">
    <property type="protein sequence ID" value="TQB68284.1"/>
    <property type="molecule type" value="Genomic_DNA"/>
</dbReference>
<proteinExistence type="predicted"/>